<evidence type="ECO:0000313" key="2">
    <source>
        <dbReference type="EMBL" id="MBD2868524.1"/>
    </source>
</evidence>
<dbReference type="RefSeq" id="WP_190859888.1">
    <property type="nucleotide sequence ID" value="NZ_JACXIY010000010.1"/>
</dbReference>
<protein>
    <submittedName>
        <fullName evidence="2">Uncharacterized protein</fullName>
    </submittedName>
</protein>
<gene>
    <name evidence="2" type="ORF">IDH41_08040</name>
</gene>
<reference evidence="2" key="1">
    <citation type="submission" date="2020-09" db="EMBL/GenBank/DDBJ databases">
        <title>A novel bacterium of genus Paenibacillus, isolated from South China Sea.</title>
        <authorList>
            <person name="Huang H."/>
            <person name="Mo K."/>
            <person name="Hu Y."/>
        </authorList>
    </citation>
    <scope>NUCLEOTIDE SEQUENCE</scope>
    <source>
        <strain evidence="2">IB182493</strain>
    </source>
</reference>
<dbReference type="Proteomes" id="UP000632125">
    <property type="component" value="Unassembled WGS sequence"/>
</dbReference>
<keyword evidence="1" id="KW-0732">Signal</keyword>
<name>A0A927CJ89_9BACL</name>
<evidence type="ECO:0000313" key="3">
    <source>
        <dbReference type="Proteomes" id="UP000632125"/>
    </source>
</evidence>
<evidence type="ECO:0000256" key="1">
    <source>
        <dbReference type="SAM" id="SignalP"/>
    </source>
</evidence>
<feature type="chain" id="PRO_5039613264" evidence="1">
    <location>
        <begin position="29"/>
        <end position="234"/>
    </location>
</feature>
<dbReference type="EMBL" id="JACXIY010000010">
    <property type="protein sequence ID" value="MBD2868524.1"/>
    <property type="molecule type" value="Genomic_DNA"/>
</dbReference>
<accession>A0A927CJ89</accession>
<comment type="caution">
    <text evidence="2">The sequence shown here is derived from an EMBL/GenBank/DDBJ whole genome shotgun (WGS) entry which is preliminary data.</text>
</comment>
<organism evidence="2 3">
    <name type="scientific">Paenibacillus arenilitoris</name>
    <dbReference type="NCBI Taxonomy" id="2772299"/>
    <lineage>
        <taxon>Bacteria</taxon>
        <taxon>Bacillati</taxon>
        <taxon>Bacillota</taxon>
        <taxon>Bacilli</taxon>
        <taxon>Bacillales</taxon>
        <taxon>Paenibacillaceae</taxon>
        <taxon>Paenibacillus</taxon>
    </lineage>
</organism>
<feature type="signal peptide" evidence="1">
    <location>
        <begin position="1"/>
        <end position="28"/>
    </location>
</feature>
<dbReference type="AlphaFoldDB" id="A0A927CJ89"/>
<dbReference type="PROSITE" id="PS51257">
    <property type="entry name" value="PROKAR_LIPOPROTEIN"/>
    <property type="match status" value="1"/>
</dbReference>
<proteinExistence type="predicted"/>
<keyword evidence="3" id="KW-1185">Reference proteome</keyword>
<sequence>MKRRLIVMFAALAAAAVALSACSSSTTATETPEEKTAIYVGNDTIGDTLTKDHLTKLGFEVTEMTDREITDKKAQNYSLVYINSTISSAGNIGTKLYNTAVPVIYASGKVTSYNDMTGTGENTDFGRVLGTALNVKDGEHPIASGLSGTVEVYKSNGGFEFIVPTGDAAVIATAADDDTKALIAVYDKGVKNGIGNAVPARRAFMYLAPEDIIYATDDGWKPFDATVQWAIGEK</sequence>